<proteinExistence type="predicted"/>
<sequence>MYIILPTSTSTSRISENFFTTFFLWPFYRKLLLF</sequence>
<accession>A0A0K2UKC1</accession>
<name>A0A0K2UKC1_LEPSM</name>
<evidence type="ECO:0000313" key="1">
    <source>
        <dbReference type="EMBL" id="CDW38734.1"/>
    </source>
</evidence>
<dbReference type="AlphaFoldDB" id="A0A0K2UKC1"/>
<reference evidence="1" key="1">
    <citation type="submission" date="2014-05" db="EMBL/GenBank/DDBJ databases">
        <authorList>
            <person name="Chronopoulou M."/>
        </authorList>
    </citation>
    <scope>NUCLEOTIDE SEQUENCE</scope>
    <source>
        <tissue evidence="1">Whole organism</tissue>
    </source>
</reference>
<organism evidence="1">
    <name type="scientific">Lepeophtheirus salmonis</name>
    <name type="common">Salmon louse</name>
    <name type="synonym">Caligus salmonis</name>
    <dbReference type="NCBI Taxonomy" id="72036"/>
    <lineage>
        <taxon>Eukaryota</taxon>
        <taxon>Metazoa</taxon>
        <taxon>Ecdysozoa</taxon>
        <taxon>Arthropoda</taxon>
        <taxon>Crustacea</taxon>
        <taxon>Multicrustacea</taxon>
        <taxon>Hexanauplia</taxon>
        <taxon>Copepoda</taxon>
        <taxon>Siphonostomatoida</taxon>
        <taxon>Caligidae</taxon>
        <taxon>Lepeophtheirus</taxon>
    </lineage>
</organism>
<protein>
    <submittedName>
        <fullName evidence="1">Uncharacterized protein</fullName>
    </submittedName>
</protein>
<feature type="non-terminal residue" evidence="1">
    <location>
        <position position="34"/>
    </location>
</feature>
<dbReference type="EMBL" id="HACA01021373">
    <property type="protein sequence ID" value="CDW38734.1"/>
    <property type="molecule type" value="Transcribed_RNA"/>
</dbReference>